<gene>
    <name evidence="2" type="ORF">HYG79_04120</name>
</gene>
<proteinExistence type="predicted"/>
<dbReference type="GO" id="GO:0042834">
    <property type="term" value="F:peptidoglycan binding"/>
    <property type="evidence" value="ECO:0007669"/>
    <property type="project" value="InterPro"/>
</dbReference>
<dbReference type="Pfam" id="PF05036">
    <property type="entry name" value="SPOR"/>
    <property type="match status" value="1"/>
</dbReference>
<dbReference type="RefSeq" id="WP_179240898.1">
    <property type="nucleotide sequence ID" value="NZ_CP058595.1"/>
</dbReference>
<dbReference type="Proteomes" id="UP000509302">
    <property type="component" value="Chromosome"/>
</dbReference>
<organism evidence="2 3">
    <name type="scientific">Costertonia aggregata</name>
    <dbReference type="NCBI Taxonomy" id="343403"/>
    <lineage>
        <taxon>Bacteria</taxon>
        <taxon>Pseudomonadati</taxon>
        <taxon>Bacteroidota</taxon>
        <taxon>Flavobacteriia</taxon>
        <taxon>Flavobacteriales</taxon>
        <taxon>Flavobacteriaceae</taxon>
        <taxon>Costertonia</taxon>
    </lineage>
</organism>
<dbReference type="InterPro" id="IPR007730">
    <property type="entry name" value="SPOR-like_dom"/>
</dbReference>
<dbReference type="AlphaFoldDB" id="A0A7H9AMF9"/>
<evidence type="ECO:0000313" key="3">
    <source>
        <dbReference type="Proteomes" id="UP000509302"/>
    </source>
</evidence>
<accession>A0A7H9AMF9</accession>
<evidence type="ECO:0000313" key="2">
    <source>
        <dbReference type="EMBL" id="QLG44564.1"/>
    </source>
</evidence>
<dbReference type="EMBL" id="CP058595">
    <property type="protein sequence ID" value="QLG44564.1"/>
    <property type="molecule type" value="Genomic_DNA"/>
</dbReference>
<dbReference type="SUPFAM" id="SSF110997">
    <property type="entry name" value="Sporulation related repeat"/>
    <property type="match status" value="1"/>
</dbReference>
<protein>
    <submittedName>
        <fullName evidence="2">SPOR domain-containing protein</fullName>
    </submittedName>
</protein>
<reference evidence="2 3" key="1">
    <citation type="journal article" date="2006" name="Int. J. Syst. Evol. Microbiol.">
        <title>Costertonia aggregata gen. nov., sp. nov., a mesophilic marine bacterium of the family Flavobacteriaceae, isolated from a mature biofilm.</title>
        <authorList>
            <person name="Kwon K.K."/>
            <person name="Lee Y.K."/>
            <person name="Lee H.K."/>
        </authorList>
    </citation>
    <scope>NUCLEOTIDE SEQUENCE [LARGE SCALE GENOMIC DNA]</scope>
    <source>
        <strain evidence="2 3">KCCM 42265</strain>
    </source>
</reference>
<sequence length="121" mass="14147">MKTLVFPLVFVGFFCFGSAQKGQIHIEQDEKIDELIEIYKSTNEDDGFYTIQVGFGSLQKAQRIKNNVDTDFPGWNSKIKFETPSYRVRVGKFKTKLEAERKFNELRKKYPEAMLLNPEKK</sequence>
<evidence type="ECO:0000259" key="1">
    <source>
        <dbReference type="PROSITE" id="PS51724"/>
    </source>
</evidence>
<dbReference type="Gene3D" id="3.30.70.1070">
    <property type="entry name" value="Sporulation related repeat"/>
    <property type="match status" value="1"/>
</dbReference>
<keyword evidence="3" id="KW-1185">Reference proteome</keyword>
<dbReference type="KEGG" id="cagg:HYG79_04120"/>
<feature type="domain" description="SPOR" evidence="1">
    <location>
        <begin position="42"/>
        <end position="121"/>
    </location>
</feature>
<dbReference type="InterPro" id="IPR036680">
    <property type="entry name" value="SPOR-like_sf"/>
</dbReference>
<name>A0A7H9AMF9_9FLAO</name>
<dbReference type="PROSITE" id="PS51724">
    <property type="entry name" value="SPOR"/>
    <property type="match status" value="1"/>
</dbReference>